<dbReference type="InterPro" id="IPR021795">
    <property type="entry name" value="DUF3363"/>
</dbReference>
<gene>
    <name evidence="2" type="ORF">FPZ24_04390</name>
</gene>
<dbReference type="AlphaFoldDB" id="A0A5B8LFZ7"/>
<evidence type="ECO:0000313" key="3">
    <source>
        <dbReference type="Proteomes" id="UP000315673"/>
    </source>
</evidence>
<dbReference type="Proteomes" id="UP000315673">
    <property type="component" value="Chromosome"/>
</dbReference>
<keyword evidence="3" id="KW-1185">Reference proteome</keyword>
<dbReference type="OrthoDB" id="9809969at2"/>
<name>A0A5B8LFZ7_9SPHN</name>
<feature type="compositionally biased region" description="Basic residues" evidence="1">
    <location>
        <begin position="55"/>
        <end position="67"/>
    </location>
</feature>
<accession>A0A5B8LFZ7</accession>
<feature type="compositionally biased region" description="Basic and acidic residues" evidence="1">
    <location>
        <begin position="1"/>
        <end position="25"/>
    </location>
</feature>
<proteinExistence type="predicted"/>
<dbReference type="Pfam" id="PF11843">
    <property type="entry name" value="DUF3363"/>
    <property type="match status" value="1"/>
</dbReference>
<evidence type="ECO:0000256" key="1">
    <source>
        <dbReference type="SAM" id="MobiDB-lite"/>
    </source>
</evidence>
<sequence length="194" mass="21203">MGDFSNDHSADAQPYEARRARDRRGLRNPVGATARHAARRGCRNLARPPAAIARQRGRSRSPVRRRPPLSARAARRWLIAQALAAGEAGRATYVAGMVAALRQRGLRRVTAQVSHELGFHFSEAEGGDYVEGVLRPRLDLLSGRFAAIEKSREFTLVPWRTIFDRQVGKSVSGILWGDGGSWSVGRGRGGPAIS</sequence>
<protein>
    <submittedName>
        <fullName evidence="2">DUF3363 domain-containing protein</fullName>
    </submittedName>
</protein>
<reference evidence="2 3" key="1">
    <citation type="submission" date="2019-07" db="EMBL/GenBank/DDBJ databases">
        <title>Full genome sequence of Sphingomonas sp. 4R-6-7(HKS19).</title>
        <authorList>
            <person name="Im W.-T."/>
        </authorList>
    </citation>
    <scope>NUCLEOTIDE SEQUENCE [LARGE SCALE GENOMIC DNA]</scope>
    <source>
        <strain evidence="2 3">HKS19</strain>
    </source>
</reference>
<feature type="region of interest" description="Disordered" evidence="1">
    <location>
        <begin position="1"/>
        <end position="68"/>
    </location>
</feature>
<dbReference type="KEGG" id="spai:FPZ24_04390"/>
<evidence type="ECO:0000313" key="2">
    <source>
        <dbReference type="EMBL" id="QDZ06809.1"/>
    </source>
</evidence>
<dbReference type="EMBL" id="CP042306">
    <property type="protein sequence ID" value="QDZ06809.1"/>
    <property type="molecule type" value="Genomic_DNA"/>
</dbReference>
<organism evidence="2 3">
    <name type="scientific">Sphingomonas panacisoli</name>
    <dbReference type="NCBI Taxonomy" id="1813879"/>
    <lineage>
        <taxon>Bacteria</taxon>
        <taxon>Pseudomonadati</taxon>
        <taxon>Pseudomonadota</taxon>
        <taxon>Alphaproteobacteria</taxon>
        <taxon>Sphingomonadales</taxon>
        <taxon>Sphingomonadaceae</taxon>
        <taxon>Sphingomonas</taxon>
    </lineage>
</organism>